<evidence type="ECO:0000256" key="5">
    <source>
        <dbReference type="ARBA" id="ARBA00022694"/>
    </source>
</evidence>
<comment type="catalytic activity">
    <reaction evidence="9 10 11">
        <text>adenosine(37) in tRNA + dimethylallyl diphosphate = N(6)-dimethylallyladenosine(37) in tRNA + diphosphate</text>
        <dbReference type="Rhea" id="RHEA:26482"/>
        <dbReference type="Rhea" id="RHEA-COMP:10162"/>
        <dbReference type="Rhea" id="RHEA-COMP:10375"/>
        <dbReference type="ChEBI" id="CHEBI:33019"/>
        <dbReference type="ChEBI" id="CHEBI:57623"/>
        <dbReference type="ChEBI" id="CHEBI:74411"/>
        <dbReference type="ChEBI" id="CHEBI:74415"/>
        <dbReference type="EC" id="2.5.1.75"/>
    </reaction>
</comment>
<keyword evidence="15" id="KW-1185">Reference proteome</keyword>
<dbReference type="STRING" id="941907.SAMN06295910_2696"/>
<comment type="caution">
    <text evidence="10">Lacks conserved residue(s) required for the propagation of feature annotation.</text>
</comment>
<evidence type="ECO:0000256" key="13">
    <source>
        <dbReference type="RuleBase" id="RU003785"/>
    </source>
</evidence>
<evidence type="ECO:0000256" key="4">
    <source>
        <dbReference type="ARBA" id="ARBA00022679"/>
    </source>
</evidence>
<dbReference type="EC" id="2.5.1.75" evidence="10"/>
<name>A0A1X7H262_9SPHN</name>
<dbReference type="InterPro" id="IPR018022">
    <property type="entry name" value="IPT"/>
</dbReference>
<dbReference type="GO" id="GO:0005524">
    <property type="term" value="F:ATP binding"/>
    <property type="evidence" value="ECO:0007669"/>
    <property type="project" value="UniProtKB-UniRule"/>
</dbReference>
<dbReference type="Gene3D" id="1.10.20.140">
    <property type="match status" value="1"/>
</dbReference>
<accession>A0A1X7H262</accession>
<feature type="site" description="Interaction with substrate tRNA" evidence="10">
    <location>
        <position position="100"/>
    </location>
</feature>
<dbReference type="InterPro" id="IPR027417">
    <property type="entry name" value="P-loop_NTPase"/>
</dbReference>
<dbReference type="Gene3D" id="3.40.50.300">
    <property type="entry name" value="P-loop containing nucleotide triphosphate hydrolases"/>
    <property type="match status" value="1"/>
</dbReference>
<evidence type="ECO:0000256" key="8">
    <source>
        <dbReference type="ARBA" id="ARBA00022842"/>
    </source>
</evidence>
<keyword evidence="5 10" id="KW-0819">tRNA processing</keyword>
<evidence type="ECO:0000256" key="2">
    <source>
        <dbReference type="ARBA" id="ARBA00003213"/>
    </source>
</evidence>
<keyword evidence="8 10" id="KW-0460">Magnesium</keyword>
<keyword evidence="7 10" id="KW-0067">ATP-binding</keyword>
<dbReference type="PANTHER" id="PTHR11088">
    <property type="entry name" value="TRNA DIMETHYLALLYLTRANSFERASE"/>
    <property type="match status" value="1"/>
</dbReference>
<dbReference type="GO" id="GO:0006400">
    <property type="term" value="P:tRNA modification"/>
    <property type="evidence" value="ECO:0007669"/>
    <property type="project" value="TreeGrafter"/>
</dbReference>
<feature type="site" description="Interaction with substrate tRNA" evidence="10">
    <location>
        <position position="122"/>
    </location>
</feature>
<evidence type="ECO:0000256" key="12">
    <source>
        <dbReference type="RuleBase" id="RU003784"/>
    </source>
</evidence>
<organism evidence="14 15">
    <name type="scientific">Allosphingosinicella indica</name>
    <dbReference type="NCBI Taxonomy" id="941907"/>
    <lineage>
        <taxon>Bacteria</taxon>
        <taxon>Pseudomonadati</taxon>
        <taxon>Pseudomonadota</taxon>
        <taxon>Alphaproteobacteria</taxon>
        <taxon>Sphingomonadales</taxon>
        <taxon>Sphingomonadaceae</taxon>
        <taxon>Allosphingosinicella</taxon>
    </lineage>
</organism>
<reference evidence="15" key="1">
    <citation type="submission" date="2017-04" db="EMBL/GenBank/DDBJ databases">
        <authorList>
            <person name="Varghese N."/>
            <person name="Submissions S."/>
        </authorList>
    </citation>
    <scope>NUCLEOTIDE SEQUENCE [LARGE SCALE GENOMIC DNA]</scope>
    <source>
        <strain evidence="15">Dd16</strain>
    </source>
</reference>
<dbReference type="Pfam" id="PF01715">
    <property type="entry name" value="IPPT"/>
    <property type="match status" value="1"/>
</dbReference>
<dbReference type="NCBIfam" id="TIGR00174">
    <property type="entry name" value="miaA"/>
    <property type="match status" value="1"/>
</dbReference>
<comment type="similarity">
    <text evidence="3 10 13">Belongs to the IPP transferase family.</text>
</comment>
<keyword evidence="6 10" id="KW-0547">Nucleotide-binding</keyword>
<sequence length="312" mass="33226">MPAVALIAGPTASGKSALALALAERTGGTVINADSAQLYRDLAIVSARPDTADEARAPHRLYGIRDGAEACSAADWAALAKAAIAKVHAEGRLPILTGGTGLYLRTLLDGIAPVPDIDPAVRATVRAMAVAEAHAALAIEDPDAAARLRPTDATRNARALEVVRSTGRTLADWQAKRSGGIGGDIALAPLVLLPPRDWLYERCDRRFAAMMAPEGIAEVEALLDRALDPDLPVMRAIGVREIAAFVRGEATREEALEAGRTATRRYAKRQYTWFRHQPPAEWPRFEAALEGDKVEEALGLILAKSPLLSLGE</sequence>
<dbReference type="PANTHER" id="PTHR11088:SF60">
    <property type="entry name" value="TRNA DIMETHYLALLYLTRANSFERASE"/>
    <property type="match status" value="1"/>
</dbReference>
<proteinExistence type="inferred from homology"/>
<evidence type="ECO:0000313" key="14">
    <source>
        <dbReference type="EMBL" id="SMF78349.1"/>
    </source>
</evidence>
<comment type="function">
    <text evidence="2 10 12">Catalyzes the transfer of a dimethylallyl group onto the adenine at position 37 in tRNAs that read codons beginning with uridine, leading to the formation of N6-(dimethylallyl)adenosine (i(6)A).</text>
</comment>
<evidence type="ECO:0000256" key="10">
    <source>
        <dbReference type="HAMAP-Rule" id="MF_00185"/>
    </source>
</evidence>
<evidence type="ECO:0000256" key="6">
    <source>
        <dbReference type="ARBA" id="ARBA00022741"/>
    </source>
</evidence>
<evidence type="ECO:0000313" key="15">
    <source>
        <dbReference type="Proteomes" id="UP000192934"/>
    </source>
</evidence>
<evidence type="ECO:0000256" key="9">
    <source>
        <dbReference type="ARBA" id="ARBA00049563"/>
    </source>
</evidence>
<keyword evidence="4 10" id="KW-0808">Transferase</keyword>
<dbReference type="AlphaFoldDB" id="A0A1X7H262"/>
<gene>
    <name evidence="10" type="primary">miaA</name>
    <name evidence="14" type="ORF">SAMN06295910_2696</name>
</gene>
<dbReference type="Proteomes" id="UP000192934">
    <property type="component" value="Chromosome I"/>
</dbReference>
<evidence type="ECO:0000256" key="3">
    <source>
        <dbReference type="ARBA" id="ARBA00005842"/>
    </source>
</evidence>
<protein>
    <recommendedName>
        <fullName evidence="10">tRNA dimethylallyltransferase</fullName>
        <ecNumber evidence="10">2.5.1.75</ecNumber>
    </recommendedName>
    <alternativeName>
        <fullName evidence="10">Dimethylallyl diphosphate:tRNA dimethylallyltransferase</fullName>
        <shortName evidence="10">DMAPP:tRNA dimethylallyltransferase</shortName>
        <shortName evidence="10">DMATase</shortName>
    </alternativeName>
    <alternativeName>
        <fullName evidence="10">Isopentenyl-diphosphate:tRNA isopentenyltransferase</fullName>
        <shortName evidence="10">IPP transferase</shortName>
        <shortName evidence="10">IPPT</shortName>
        <shortName evidence="10">IPTase</shortName>
    </alternativeName>
</protein>
<evidence type="ECO:0000256" key="7">
    <source>
        <dbReference type="ARBA" id="ARBA00022840"/>
    </source>
</evidence>
<evidence type="ECO:0000256" key="1">
    <source>
        <dbReference type="ARBA" id="ARBA00001946"/>
    </source>
</evidence>
<dbReference type="GO" id="GO:0052381">
    <property type="term" value="F:tRNA dimethylallyltransferase activity"/>
    <property type="evidence" value="ECO:0007669"/>
    <property type="project" value="UniProtKB-UniRule"/>
</dbReference>
<dbReference type="HAMAP" id="MF_00185">
    <property type="entry name" value="IPP_trans"/>
    <property type="match status" value="1"/>
</dbReference>
<dbReference type="EMBL" id="LT840185">
    <property type="protein sequence ID" value="SMF78349.1"/>
    <property type="molecule type" value="Genomic_DNA"/>
</dbReference>
<comment type="subunit">
    <text evidence="10">Monomer.</text>
</comment>
<feature type="region of interest" description="Interaction with substrate tRNA" evidence="10">
    <location>
        <begin position="34"/>
        <end position="37"/>
    </location>
</feature>
<evidence type="ECO:0000256" key="11">
    <source>
        <dbReference type="RuleBase" id="RU003783"/>
    </source>
</evidence>
<feature type="binding site" evidence="10">
    <location>
        <begin position="11"/>
        <end position="16"/>
    </location>
    <ligand>
        <name>substrate</name>
    </ligand>
</feature>
<comment type="cofactor">
    <cofactor evidence="1 10">
        <name>Mg(2+)</name>
        <dbReference type="ChEBI" id="CHEBI:18420"/>
    </cofactor>
</comment>
<feature type="binding site" evidence="10">
    <location>
        <begin position="9"/>
        <end position="16"/>
    </location>
    <ligand>
        <name>ATP</name>
        <dbReference type="ChEBI" id="CHEBI:30616"/>
    </ligand>
</feature>
<dbReference type="InterPro" id="IPR039657">
    <property type="entry name" value="Dimethylallyltransferase"/>
</dbReference>
<dbReference type="SUPFAM" id="SSF52540">
    <property type="entry name" value="P-loop containing nucleoside triphosphate hydrolases"/>
    <property type="match status" value="1"/>
</dbReference>